<feature type="transmembrane region" description="Helical" evidence="6">
    <location>
        <begin position="102"/>
        <end position="122"/>
    </location>
</feature>
<dbReference type="PANTHER" id="PTHR30213">
    <property type="entry name" value="INNER MEMBRANE PROTEIN YHJD"/>
    <property type="match status" value="1"/>
</dbReference>
<evidence type="ECO:0000313" key="7">
    <source>
        <dbReference type="EMBL" id="RCK80666.1"/>
    </source>
</evidence>
<dbReference type="AlphaFoldDB" id="A0A367ZRJ0"/>
<keyword evidence="3 6" id="KW-0812">Transmembrane</keyword>
<dbReference type="NCBIfam" id="TIGR00765">
    <property type="entry name" value="yihY_not_rbn"/>
    <property type="match status" value="1"/>
</dbReference>
<evidence type="ECO:0000256" key="5">
    <source>
        <dbReference type="ARBA" id="ARBA00023136"/>
    </source>
</evidence>
<dbReference type="EMBL" id="QOQW01000005">
    <property type="protein sequence ID" value="RCK80666.1"/>
    <property type="molecule type" value="Genomic_DNA"/>
</dbReference>
<evidence type="ECO:0000256" key="4">
    <source>
        <dbReference type="ARBA" id="ARBA00022989"/>
    </source>
</evidence>
<evidence type="ECO:0000256" key="1">
    <source>
        <dbReference type="ARBA" id="ARBA00004651"/>
    </source>
</evidence>
<evidence type="ECO:0000256" key="2">
    <source>
        <dbReference type="ARBA" id="ARBA00022475"/>
    </source>
</evidence>
<dbReference type="PANTHER" id="PTHR30213:SF0">
    <property type="entry name" value="UPF0761 MEMBRANE PROTEIN YIHY"/>
    <property type="match status" value="1"/>
</dbReference>
<sequence>MTPDWKQRFFRIPDWIYRAYDLGEAFAARFSAAGAMDAAAAIAYYAIFSLFPLMLVLVALHGSVLQDLDVQAQILDAADHFFPGSRSLVSENLFQIVTLRGTVGLVSMLTLLWSATGVFAGISQNVNLAWPSAPSRHFLMDRLLALIMIGALVLFMVLSVVISAGLRILKVFFPPPGTPLDGPSRFAHEILLRGASVFLLFLAFLFLYKFIPNTKVRWGEAAFGAIFATTAWEASKAAFIWYLGSGWSSYQVVYGSLAAVVAFLLWVYLSTLIILAGAHLSALYAHRHEQPILEDPHDLLPGA</sequence>
<evidence type="ECO:0000256" key="6">
    <source>
        <dbReference type="SAM" id="Phobius"/>
    </source>
</evidence>
<evidence type="ECO:0000313" key="8">
    <source>
        <dbReference type="Proteomes" id="UP000252355"/>
    </source>
</evidence>
<protein>
    <submittedName>
        <fullName evidence="7">Ribonuclease BN</fullName>
    </submittedName>
</protein>
<name>A0A367ZRJ0_9BACT</name>
<feature type="transmembrane region" description="Helical" evidence="6">
    <location>
        <begin position="143"/>
        <end position="170"/>
    </location>
</feature>
<keyword evidence="2" id="KW-1003">Cell membrane</keyword>
<comment type="caution">
    <text evidence="7">The sequence shown here is derived from an EMBL/GenBank/DDBJ whole genome shotgun (WGS) entry which is preliminary data.</text>
</comment>
<feature type="transmembrane region" description="Helical" evidence="6">
    <location>
        <begin position="223"/>
        <end position="244"/>
    </location>
</feature>
<accession>A0A367ZRJ0</accession>
<dbReference type="Proteomes" id="UP000252355">
    <property type="component" value="Unassembled WGS sequence"/>
</dbReference>
<feature type="transmembrane region" description="Helical" evidence="6">
    <location>
        <begin position="256"/>
        <end position="278"/>
    </location>
</feature>
<feature type="transmembrane region" description="Helical" evidence="6">
    <location>
        <begin position="38"/>
        <end position="60"/>
    </location>
</feature>
<keyword evidence="5 6" id="KW-0472">Membrane</keyword>
<comment type="subcellular location">
    <subcellularLocation>
        <location evidence="1">Cell membrane</location>
        <topology evidence="1">Multi-pass membrane protein</topology>
    </subcellularLocation>
</comment>
<gene>
    <name evidence="7" type="ORF">OZSIB_2979</name>
</gene>
<dbReference type="PIRSF" id="PIRSF035875">
    <property type="entry name" value="RNase_BN"/>
    <property type="match status" value="1"/>
</dbReference>
<proteinExistence type="predicted"/>
<reference evidence="7 8" key="1">
    <citation type="submission" date="2018-05" db="EMBL/GenBank/DDBJ databases">
        <title>A metagenomic window into the 2 km-deep terrestrial subsurface aquifer revealed taxonomically and functionally diverse microbial community comprising novel uncultured bacterial lineages.</title>
        <authorList>
            <person name="Kadnikov V.V."/>
            <person name="Mardanov A.V."/>
            <person name="Beletsky A.V."/>
            <person name="Banks D."/>
            <person name="Pimenov N.V."/>
            <person name="Frank Y.A."/>
            <person name="Karnachuk O.V."/>
            <person name="Ravin N.V."/>
        </authorList>
    </citation>
    <scope>NUCLEOTIDE SEQUENCE [LARGE SCALE GENOMIC DNA]</scope>
    <source>
        <strain evidence="7">BY5</strain>
    </source>
</reference>
<keyword evidence="4 6" id="KW-1133">Transmembrane helix</keyword>
<feature type="transmembrane region" description="Helical" evidence="6">
    <location>
        <begin position="190"/>
        <end position="211"/>
    </location>
</feature>
<dbReference type="Pfam" id="PF03631">
    <property type="entry name" value="Virul_fac_BrkB"/>
    <property type="match status" value="1"/>
</dbReference>
<evidence type="ECO:0000256" key="3">
    <source>
        <dbReference type="ARBA" id="ARBA00022692"/>
    </source>
</evidence>
<organism evidence="7 8">
    <name type="scientific">Candidatus Ozemobacter sibiricus</name>
    <dbReference type="NCBI Taxonomy" id="2268124"/>
    <lineage>
        <taxon>Bacteria</taxon>
        <taxon>Candidatus Ozemobacteria</taxon>
        <taxon>Candidatus Ozemobacterales</taxon>
        <taxon>Candidatus Ozemobacteraceae</taxon>
        <taxon>Candidatus Ozemobacter</taxon>
    </lineage>
</organism>
<dbReference type="GO" id="GO:0005886">
    <property type="term" value="C:plasma membrane"/>
    <property type="evidence" value="ECO:0007669"/>
    <property type="project" value="UniProtKB-SubCell"/>
</dbReference>
<dbReference type="InterPro" id="IPR017039">
    <property type="entry name" value="Virul_fac_BrkB"/>
</dbReference>